<dbReference type="EnsemblMetazoa" id="XM_022793723">
    <property type="protein sequence ID" value="XP_022649458"/>
    <property type="gene ID" value="LOC111245402"/>
</dbReference>
<dbReference type="PROSITE" id="PS01031">
    <property type="entry name" value="SHSP"/>
    <property type="match status" value="1"/>
</dbReference>
<name>A0A7M7JM63_VARDE</name>
<dbReference type="InterPro" id="IPR008978">
    <property type="entry name" value="HSP20-like_chaperone"/>
</dbReference>
<dbReference type="Proteomes" id="UP000594260">
    <property type="component" value="Unplaced"/>
</dbReference>
<dbReference type="Gene3D" id="2.60.40.790">
    <property type="match status" value="1"/>
</dbReference>
<evidence type="ECO:0000256" key="1">
    <source>
        <dbReference type="PROSITE-ProRule" id="PRU00285"/>
    </source>
</evidence>
<dbReference type="KEGG" id="vde:111245402"/>
<accession>A0A7M7JM63</accession>
<dbReference type="SUPFAM" id="SSF49764">
    <property type="entry name" value="HSP20-like chaperones"/>
    <property type="match status" value="1"/>
</dbReference>
<comment type="similarity">
    <text evidence="1 2">Belongs to the small heat shock protein (HSP20) family.</text>
</comment>
<keyword evidence="5" id="KW-1185">Reference proteome</keyword>
<reference evidence="4" key="1">
    <citation type="submission" date="2021-01" db="UniProtKB">
        <authorList>
            <consortium name="EnsemblMetazoa"/>
        </authorList>
    </citation>
    <scope>IDENTIFICATION</scope>
</reference>
<evidence type="ECO:0000313" key="4">
    <source>
        <dbReference type="EnsemblMetazoa" id="XP_022649458"/>
    </source>
</evidence>
<dbReference type="EnsemblMetazoa" id="XM_022793724">
    <property type="protein sequence ID" value="XP_022649459"/>
    <property type="gene ID" value="LOC111245402"/>
</dbReference>
<dbReference type="InterPro" id="IPR002068">
    <property type="entry name" value="A-crystallin/Hsp20_dom"/>
</dbReference>
<evidence type="ECO:0000313" key="5">
    <source>
        <dbReference type="Proteomes" id="UP000594260"/>
    </source>
</evidence>
<dbReference type="OrthoDB" id="1431247at2759"/>
<proteinExistence type="inferred from homology"/>
<dbReference type="AlphaFoldDB" id="A0A7M7JM63"/>
<dbReference type="RefSeq" id="XP_022649459.1">
    <property type="nucleotide sequence ID" value="XM_022793724.1"/>
</dbReference>
<dbReference type="Pfam" id="PF00011">
    <property type="entry name" value="HSP20"/>
    <property type="match status" value="1"/>
</dbReference>
<dbReference type="RefSeq" id="XP_022649458.1">
    <property type="nucleotide sequence ID" value="XM_022793723.1"/>
</dbReference>
<dbReference type="GeneID" id="111245402"/>
<feature type="domain" description="SHSP" evidence="3">
    <location>
        <begin position="88"/>
        <end position="201"/>
    </location>
</feature>
<evidence type="ECO:0000256" key="2">
    <source>
        <dbReference type="RuleBase" id="RU003616"/>
    </source>
</evidence>
<organism evidence="4 5">
    <name type="scientific">Varroa destructor</name>
    <name type="common">Honeybee mite</name>
    <dbReference type="NCBI Taxonomy" id="109461"/>
    <lineage>
        <taxon>Eukaryota</taxon>
        <taxon>Metazoa</taxon>
        <taxon>Ecdysozoa</taxon>
        <taxon>Arthropoda</taxon>
        <taxon>Chelicerata</taxon>
        <taxon>Arachnida</taxon>
        <taxon>Acari</taxon>
        <taxon>Parasitiformes</taxon>
        <taxon>Mesostigmata</taxon>
        <taxon>Gamasina</taxon>
        <taxon>Dermanyssoidea</taxon>
        <taxon>Varroidae</taxon>
        <taxon>Varroa</taxon>
    </lineage>
</organism>
<protein>
    <recommendedName>
        <fullName evidence="3">SHSP domain-containing protein</fullName>
    </recommendedName>
</protein>
<evidence type="ECO:0000259" key="3">
    <source>
        <dbReference type="PROSITE" id="PS01031"/>
    </source>
</evidence>
<dbReference type="InParanoid" id="A0A7M7JM63"/>
<dbReference type="CDD" id="cd00298">
    <property type="entry name" value="ACD_sHsps_p23-like"/>
    <property type="match status" value="1"/>
</dbReference>
<sequence>MLDSNGRERACVHCGHREGSCSGSSAPPPTGDRAYLWDWFDRKMEEMHEELIRERKRIFGPTFGDVRGFLSPQRRLRMFDTMFPENADFPHRIGSPQPRFSKDTKSGLLKLELETGEKTEPEDVQVRVRGREISFSAKSEKRTNDGRDYSFREIHRQFSVPDEADVERLKAKLEGGKVIITAPPVEERKKQRPQEVDIPVKVLRSEL</sequence>